<evidence type="ECO:0000256" key="2">
    <source>
        <dbReference type="SAM" id="SignalP"/>
    </source>
</evidence>
<evidence type="ECO:0000313" key="4">
    <source>
        <dbReference type="Proteomes" id="UP000466586"/>
    </source>
</evidence>
<dbReference type="InterPro" id="IPR023214">
    <property type="entry name" value="HAD_sf"/>
</dbReference>
<keyword evidence="4" id="KW-1185">Reference proteome</keyword>
<dbReference type="Proteomes" id="UP000466586">
    <property type="component" value="Unassembled WGS sequence"/>
</dbReference>
<dbReference type="SFLD" id="SFLDG01125">
    <property type="entry name" value="C1.1:_Acid_Phosphatase_Like"/>
    <property type="match status" value="1"/>
</dbReference>
<dbReference type="CDD" id="cd07534">
    <property type="entry name" value="HAD_CAP"/>
    <property type="match status" value="1"/>
</dbReference>
<name>A0A7K1YEK6_9SPHI</name>
<evidence type="ECO:0000313" key="3">
    <source>
        <dbReference type="EMBL" id="MXV53025.1"/>
    </source>
</evidence>
<dbReference type="PANTHER" id="PTHR31284:SF10">
    <property type="entry name" value="ACID PHOSPHATASE-LIKE PROTEIN"/>
    <property type="match status" value="1"/>
</dbReference>
<reference evidence="3 4" key="1">
    <citation type="submission" date="2019-11" db="EMBL/GenBank/DDBJ databases">
        <title>Pedobacter sp. HMF7647 Genome sequencing and assembly.</title>
        <authorList>
            <person name="Kang H."/>
            <person name="Kim H."/>
            <person name="Joh K."/>
        </authorList>
    </citation>
    <scope>NUCLEOTIDE SEQUENCE [LARGE SCALE GENOMIC DNA]</scope>
    <source>
        <strain evidence="3 4">HMF7647</strain>
    </source>
</reference>
<dbReference type="AlphaFoldDB" id="A0A7K1YEK6"/>
<evidence type="ECO:0000256" key="1">
    <source>
        <dbReference type="ARBA" id="ARBA00022729"/>
    </source>
</evidence>
<dbReference type="GO" id="GO:0009279">
    <property type="term" value="C:cell outer membrane"/>
    <property type="evidence" value="ECO:0007669"/>
    <property type="project" value="InterPro"/>
</dbReference>
<organism evidence="3 4">
    <name type="scientific">Hufsiella arboris</name>
    <dbReference type="NCBI Taxonomy" id="2695275"/>
    <lineage>
        <taxon>Bacteria</taxon>
        <taxon>Pseudomonadati</taxon>
        <taxon>Bacteroidota</taxon>
        <taxon>Sphingobacteriia</taxon>
        <taxon>Sphingobacteriales</taxon>
        <taxon>Sphingobacteriaceae</taxon>
        <taxon>Hufsiella</taxon>
    </lineage>
</organism>
<dbReference type="InterPro" id="IPR005519">
    <property type="entry name" value="Acid_phosphat_B-like"/>
</dbReference>
<dbReference type="NCBIfam" id="TIGR01533">
    <property type="entry name" value="lipo_e_P4"/>
    <property type="match status" value="1"/>
</dbReference>
<comment type="caution">
    <text evidence="3">The sequence shown here is derived from an EMBL/GenBank/DDBJ whole genome shotgun (WGS) entry which is preliminary data.</text>
</comment>
<dbReference type="EMBL" id="WVHT01000012">
    <property type="protein sequence ID" value="MXV53025.1"/>
    <property type="molecule type" value="Genomic_DNA"/>
</dbReference>
<proteinExistence type="predicted"/>
<dbReference type="PIRSF" id="PIRSF019271">
    <property type="entry name" value="Acid_Ptase_C"/>
    <property type="match status" value="1"/>
</dbReference>
<protein>
    <submittedName>
        <fullName evidence="3">5'-nucleotidase, lipoprotein e(P4) family</fullName>
    </submittedName>
</protein>
<dbReference type="InterPro" id="IPR006423">
    <property type="entry name" value="Lipo_e_P4"/>
</dbReference>
<gene>
    <name evidence="3" type="ORF">GS399_18805</name>
</gene>
<feature type="chain" id="PRO_5029544607" evidence="2">
    <location>
        <begin position="20"/>
        <end position="261"/>
    </location>
</feature>
<dbReference type="SFLD" id="SFLDS00003">
    <property type="entry name" value="Haloacid_Dehalogenase"/>
    <property type="match status" value="1"/>
</dbReference>
<dbReference type="RefSeq" id="WP_160846205.1">
    <property type="nucleotide sequence ID" value="NZ_WVHT01000012.1"/>
</dbReference>
<dbReference type="InterPro" id="IPR036412">
    <property type="entry name" value="HAD-like_sf"/>
</dbReference>
<accession>A0A7K1YEK6</accession>
<dbReference type="PANTHER" id="PTHR31284">
    <property type="entry name" value="ACID PHOSPHATASE-LIKE PROTEIN"/>
    <property type="match status" value="1"/>
</dbReference>
<keyword evidence="3" id="KW-0449">Lipoprotein</keyword>
<feature type="signal peptide" evidence="2">
    <location>
        <begin position="1"/>
        <end position="19"/>
    </location>
</feature>
<dbReference type="Gene3D" id="3.40.50.1000">
    <property type="entry name" value="HAD superfamily/HAD-like"/>
    <property type="match status" value="1"/>
</dbReference>
<dbReference type="Pfam" id="PF03767">
    <property type="entry name" value="Acid_phosphat_B"/>
    <property type="match status" value="1"/>
</dbReference>
<keyword evidence="1 2" id="KW-0732">Signal</keyword>
<sequence length="261" mass="29837">MLKRLLCVALVFTISKSYAQTENYPSYSHDNVNAVLWQQYSGEYRALCFQGYNFAKLSLDQALKTKSAKKRCIVVDIDETVLDNSPAEGKQLQKGGVFNYNDWKAWTDLAKADTVPGALSFLKYAAKKGVETFYISNRGLDESATTLKNLVDWGFPFADQKHLMLKDKTSNKEARRQEVLKNYNIVMLCGDNLGDFAEVFYQRNQTDRNTAVDSLRNEFGRKFIMLPNPMYGDWESAIFDNKKGLTEQEKSEIKSTKLKSF</sequence>
<dbReference type="SUPFAM" id="SSF56784">
    <property type="entry name" value="HAD-like"/>
    <property type="match status" value="1"/>
</dbReference>